<keyword evidence="4" id="KW-1185">Reference proteome</keyword>
<dbReference type="PANTHER" id="PTHR34380:SF1">
    <property type="entry name" value="OS01G0221300 PROTEIN"/>
    <property type="match status" value="1"/>
</dbReference>
<feature type="coiled-coil region" evidence="1">
    <location>
        <begin position="109"/>
        <end position="136"/>
    </location>
</feature>
<dbReference type="EMBL" id="OZ021737">
    <property type="protein sequence ID" value="CAK9318208.1"/>
    <property type="molecule type" value="Genomic_DNA"/>
</dbReference>
<feature type="region of interest" description="Disordered" evidence="2">
    <location>
        <begin position="350"/>
        <end position="372"/>
    </location>
</feature>
<organism evidence="3 4">
    <name type="scientific">Citrullus colocynthis</name>
    <name type="common">colocynth</name>
    <dbReference type="NCBI Taxonomy" id="252529"/>
    <lineage>
        <taxon>Eukaryota</taxon>
        <taxon>Viridiplantae</taxon>
        <taxon>Streptophyta</taxon>
        <taxon>Embryophyta</taxon>
        <taxon>Tracheophyta</taxon>
        <taxon>Spermatophyta</taxon>
        <taxon>Magnoliopsida</taxon>
        <taxon>eudicotyledons</taxon>
        <taxon>Gunneridae</taxon>
        <taxon>Pentapetalae</taxon>
        <taxon>rosids</taxon>
        <taxon>fabids</taxon>
        <taxon>Cucurbitales</taxon>
        <taxon>Cucurbitaceae</taxon>
        <taxon>Benincaseae</taxon>
        <taxon>Citrullus</taxon>
    </lineage>
</organism>
<feature type="compositionally biased region" description="Acidic residues" evidence="2">
    <location>
        <begin position="407"/>
        <end position="439"/>
    </location>
</feature>
<accession>A0ABP0YCJ7</accession>
<dbReference type="PANTHER" id="PTHR34380">
    <property type="entry name" value="BNAA03G12380D PROTEIN"/>
    <property type="match status" value="1"/>
</dbReference>
<evidence type="ECO:0000256" key="2">
    <source>
        <dbReference type="SAM" id="MobiDB-lite"/>
    </source>
</evidence>
<proteinExistence type="predicted"/>
<name>A0ABP0YCJ7_9ROSI</name>
<evidence type="ECO:0000313" key="3">
    <source>
        <dbReference type="EMBL" id="CAK9318208.1"/>
    </source>
</evidence>
<evidence type="ECO:0000313" key="4">
    <source>
        <dbReference type="Proteomes" id="UP001642487"/>
    </source>
</evidence>
<feature type="compositionally biased region" description="Polar residues" evidence="2">
    <location>
        <begin position="353"/>
        <end position="363"/>
    </location>
</feature>
<feature type="compositionally biased region" description="Polar residues" evidence="2">
    <location>
        <begin position="442"/>
        <end position="455"/>
    </location>
</feature>
<protein>
    <submittedName>
        <fullName evidence="3">Uncharacterized protein</fullName>
    </submittedName>
</protein>
<gene>
    <name evidence="3" type="ORF">CITCOLO1_LOCUS10168</name>
</gene>
<reference evidence="3 4" key="1">
    <citation type="submission" date="2024-03" db="EMBL/GenBank/DDBJ databases">
        <authorList>
            <person name="Gkanogiannis A."/>
            <person name="Becerra Lopez-Lavalle L."/>
        </authorList>
    </citation>
    <scope>NUCLEOTIDE SEQUENCE [LARGE SCALE GENOMIC DNA]</scope>
</reference>
<evidence type="ECO:0000256" key="1">
    <source>
        <dbReference type="SAM" id="Coils"/>
    </source>
</evidence>
<feature type="coiled-coil region" evidence="1">
    <location>
        <begin position="23"/>
        <end position="71"/>
    </location>
</feature>
<sequence length="588" mass="65308">MATSKMDVEEVRHKVEQSDVCKCSELKLRCERAEEKCEELELKIQIKKIEYELLQARMKRLESEKSVIEAELKVRIEDGKKEVNLVNKNEMEDEVLQLLIENNVLAVEKKKAESEAELWKDKFKQLENQISKMDEKKGDDEPVLSGKFEGGIGLSLSPEARALDGVASNHYALGKKISNLEAGTPPNGSPPTPTVSFGGGKKLRTIESYFKHGNRVKKQLKFEEQSPSKKMAPLALGVSSPLHGVINIDDSNDELTVAKLPCHTRKKSEACVSATQDLSGCGSICSEEKIDHGNKLSKSDCCTINVENVEAFSDDFIFNSTPKRKRASNIITSDTETDDDDNVPICKLMGSPLQKTNSTQVGSDLNDGPTSACDKVVVSATPARRRLVSLRNYEEGSGKENSSSQNDVEDVEDELEEVGSELETESDSLEGFIVDDSDVSDAGSTSQSEDLSNGSEGYDEIISKLGRRKKELKWEYEADMLAAFGKDPELCMKAVCALYRQQTSEEKVSKETLFSNKRGFSKFDAIRGTSLAEFLTDGEPQGNLKKSVKELEEYDPKAIDLCRKLATHYSKQLFEIYGNKEDPFFLPP</sequence>
<keyword evidence="1" id="KW-0175">Coiled coil</keyword>
<dbReference type="Proteomes" id="UP001642487">
    <property type="component" value="Chromosome 3"/>
</dbReference>
<feature type="region of interest" description="Disordered" evidence="2">
    <location>
        <begin position="389"/>
        <end position="456"/>
    </location>
</feature>